<protein>
    <recommendedName>
        <fullName evidence="5">Tetratricopeptide repeat protein</fullName>
    </recommendedName>
</protein>
<name>A0A542ZWB5_RARFA</name>
<dbReference type="Proteomes" id="UP000315389">
    <property type="component" value="Unassembled WGS sequence"/>
</dbReference>
<dbReference type="SUPFAM" id="SSF48452">
    <property type="entry name" value="TPR-like"/>
    <property type="match status" value="1"/>
</dbReference>
<sequence>MRQFKAITPVVLVTVLLAIYLWAVTGSAIALIKTGEWHGIGIGVAVLALPVIVVFFVMRELMLASRVQAMANELARLDELPKDELPRSPGGRIDRKAADEAFLHVREVVAEDPENWKNWYNLAFAYEAAGDRSRARQSLRKAAAIRRTQRSERGAGTVAPANAGPEQQSDQ</sequence>
<feature type="transmembrane region" description="Helical" evidence="2">
    <location>
        <begin position="37"/>
        <end position="58"/>
    </location>
</feature>
<evidence type="ECO:0000256" key="1">
    <source>
        <dbReference type="SAM" id="MobiDB-lite"/>
    </source>
</evidence>
<keyword evidence="2" id="KW-0812">Transmembrane</keyword>
<keyword evidence="2" id="KW-0472">Membrane</keyword>
<feature type="region of interest" description="Disordered" evidence="1">
    <location>
        <begin position="131"/>
        <end position="171"/>
    </location>
</feature>
<evidence type="ECO:0000313" key="4">
    <source>
        <dbReference type="Proteomes" id="UP000315389"/>
    </source>
</evidence>
<reference evidence="3 4" key="1">
    <citation type="submission" date="2019-06" db="EMBL/GenBank/DDBJ databases">
        <title>Sequencing the genomes of 1000 actinobacteria strains.</title>
        <authorList>
            <person name="Klenk H.-P."/>
        </authorList>
    </citation>
    <scope>NUCLEOTIDE SEQUENCE [LARGE SCALE GENOMIC DNA]</scope>
    <source>
        <strain evidence="3 4">DSM 4813</strain>
    </source>
</reference>
<dbReference type="OrthoDB" id="4485518at2"/>
<evidence type="ECO:0000256" key="2">
    <source>
        <dbReference type="SAM" id="Phobius"/>
    </source>
</evidence>
<dbReference type="AlphaFoldDB" id="A0A542ZWB5"/>
<proteinExistence type="predicted"/>
<evidence type="ECO:0000313" key="3">
    <source>
        <dbReference type="EMBL" id="TQL64663.1"/>
    </source>
</evidence>
<gene>
    <name evidence="3" type="ORF">FB461_1172</name>
</gene>
<dbReference type="InterPro" id="IPR011990">
    <property type="entry name" value="TPR-like_helical_dom_sf"/>
</dbReference>
<feature type="transmembrane region" description="Helical" evidence="2">
    <location>
        <begin position="7"/>
        <end position="31"/>
    </location>
</feature>
<evidence type="ECO:0008006" key="5">
    <source>
        <dbReference type="Google" id="ProtNLM"/>
    </source>
</evidence>
<keyword evidence="2" id="KW-1133">Transmembrane helix</keyword>
<dbReference type="RefSeq" id="WP_142119764.1">
    <property type="nucleotide sequence ID" value="NZ_BAAASV010000001.1"/>
</dbReference>
<feature type="compositionally biased region" description="Basic residues" evidence="1">
    <location>
        <begin position="135"/>
        <end position="148"/>
    </location>
</feature>
<organism evidence="3 4">
    <name type="scientific">Rarobacter faecitabidus</name>
    <dbReference type="NCBI Taxonomy" id="13243"/>
    <lineage>
        <taxon>Bacteria</taxon>
        <taxon>Bacillati</taxon>
        <taxon>Actinomycetota</taxon>
        <taxon>Actinomycetes</taxon>
        <taxon>Micrococcales</taxon>
        <taxon>Rarobacteraceae</taxon>
        <taxon>Rarobacter</taxon>
    </lineage>
</organism>
<dbReference type="Pfam" id="PF14559">
    <property type="entry name" value="TPR_19"/>
    <property type="match status" value="1"/>
</dbReference>
<keyword evidence="4" id="KW-1185">Reference proteome</keyword>
<dbReference type="EMBL" id="VFOS01000001">
    <property type="protein sequence ID" value="TQL64663.1"/>
    <property type="molecule type" value="Genomic_DNA"/>
</dbReference>
<accession>A0A542ZWB5</accession>
<comment type="caution">
    <text evidence="3">The sequence shown here is derived from an EMBL/GenBank/DDBJ whole genome shotgun (WGS) entry which is preliminary data.</text>
</comment>
<dbReference type="Gene3D" id="1.25.40.10">
    <property type="entry name" value="Tetratricopeptide repeat domain"/>
    <property type="match status" value="1"/>
</dbReference>